<dbReference type="GO" id="GO:0140078">
    <property type="term" value="F:class I DNA-(apurinic or apyrimidinic site) endonuclease activity"/>
    <property type="evidence" value="ECO:0007669"/>
    <property type="project" value="UniProtKB-EC"/>
</dbReference>
<evidence type="ECO:0000256" key="2">
    <source>
        <dbReference type="ARBA" id="ARBA00001947"/>
    </source>
</evidence>
<evidence type="ECO:0000256" key="10">
    <source>
        <dbReference type="ARBA" id="ARBA00023204"/>
    </source>
</evidence>
<dbReference type="SUPFAM" id="SSF57716">
    <property type="entry name" value="Glucocorticoid receptor-like (DNA-binding domain)"/>
    <property type="match status" value="1"/>
</dbReference>
<evidence type="ECO:0000256" key="4">
    <source>
        <dbReference type="ARBA" id="ARBA00022723"/>
    </source>
</evidence>
<dbReference type="AlphaFoldDB" id="X1AM45"/>
<evidence type="ECO:0000256" key="7">
    <source>
        <dbReference type="ARBA" id="ARBA00022801"/>
    </source>
</evidence>
<evidence type="ECO:0000256" key="13">
    <source>
        <dbReference type="ARBA" id="ARBA00023295"/>
    </source>
</evidence>
<keyword evidence="4" id="KW-0479">Metal-binding</keyword>
<feature type="domain" description="FPG-type" evidence="15">
    <location>
        <begin position="163"/>
        <end position="197"/>
    </location>
</feature>
<evidence type="ECO:0000256" key="12">
    <source>
        <dbReference type="ARBA" id="ARBA00023268"/>
    </source>
</evidence>
<keyword evidence="5" id="KW-0227">DNA damage</keyword>
<comment type="similarity">
    <text evidence="3">Belongs to the FPG family.</text>
</comment>
<evidence type="ECO:0000256" key="3">
    <source>
        <dbReference type="ARBA" id="ARBA00009409"/>
    </source>
</evidence>
<evidence type="ECO:0000256" key="1">
    <source>
        <dbReference type="ARBA" id="ARBA00001668"/>
    </source>
</evidence>
<keyword evidence="11" id="KW-0456">Lyase</keyword>
<evidence type="ECO:0000259" key="16">
    <source>
        <dbReference type="PROSITE" id="PS51068"/>
    </source>
</evidence>
<dbReference type="PANTHER" id="PTHR22993:SF9">
    <property type="entry name" value="FORMAMIDOPYRIMIDINE-DNA GLYCOSYLASE"/>
    <property type="match status" value="1"/>
</dbReference>
<dbReference type="Gene3D" id="1.10.8.50">
    <property type="match status" value="1"/>
</dbReference>
<dbReference type="GO" id="GO:0008270">
    <property type="term" value="F:zinc ion binding"/>
    <property type="evidence" value="ECO:0007669"/>
    <property type="project" value="UniProtKB-KW"/>
</dbReference>
<dbReference type="InterPro" id="IPR010979">
    <property type="entry name" value="Ribosomal_uS13-like_H2TH"/>
</dbReference>
<dbReference type="InterPro" id="IPR012319">
    <property type="entry name" value="FPG_cat"/>
</dbReference>
<evidence type="ECO:0000259" key="15">
    <source>
        <dbReference type="PROSITE" id="PS51066"/>
    </source>
</evidence>
<dbReference type="Pfam" id="PF06827">
    <property type="entry name" value="zf-FPG_IleRS"/>
    <property type="match status" value="1"/>
</dbReference>
<dbReference type="InterPro" id="IPR035937">
    <property type="entry name" value="FPG_N"/>
</dbReference>
<proteinExistence type="inferred from homology"/>
<accession>X1AM45</accession>
<feature type="domain" description="Formamidopyrimidine-DNA glycosylase catalytic" evidence="16">
    <location>
        <begin position="1"/>
        <end position="41"/>
    </location>
</feature>
<dbReference type="FunFam" id="1.10.8.50:FF:000003">
    <property type="entry name" value="Formamidopyrimidine-DNA glycosylase"/>
    <property type="match status" value="1"/>
</dbReference>
<feature type="non-terminal residue" evidence="17">
    <location>
        <position position="1"/>
    </location>
</feature>
<keyword evidence="13" id="KW-0326">Glycosidase</keyword>
<comment type="catalytic activity">
    <reaction evidence="1">
        <text>Hydrolysis of DNA containing ring-opened 7-methylguanine residues, releasing 2,6-diamino-4-hydroxy-5-(N-methyl)formamidopyrimidine.</text>
        <dbReference type="EC" id="3.2.2.23"/>
    </reaction>
</comment>
<reference evidence="17" key="1">
    <citation type="journal article" date="2014" name="Front. Microbiol.">
        <title>High frequency of phylogenetically diverse reductive dehalogenase-homologous genes in deep subseafloor sedimentary metagenomes.</title>
        <authorList>
            <person name="Kawai M."/>
            <person name="Futagami T."/>
            <person name="Toyoda A."/>
            <person name="Takaki Y."/>
            <person name="Nishi S."/>
            <person name="Hori S."/>
            <person name="Arai W."/>
            <person name="Tsubouchi T."/>
            <person name="Morono Y."/>
            <person name="Uchiyama I."/>
            <person name="Ito T."/>
            <person name="Fujiyama A."/>
            <person name="Inagaki F."/>
            <person name="Takami H."/>
        </authorList>
    </citation>
    <scope>NUCLEOTIDE SEQUENCE</scope>
    <source>
        <strain evidence="17">Expedition CK06-06</strain>
    </source>
</reference>
<dbReference type="SUPFAM" id="SSF81624">
    <property type="entry name" value="N-terminal domain of MutM-like DNA repair proteins"/>
    <property type="match status" value="1"/>
</dbReference>
<keyword evidence="10" id="KW-0234">DNA repair</keyword>
<dbReference type="SMART" id="SM01232">
    <property type="entry name" value="H2TH"/>
    <property type="match status" value="1"/>
</dbReference>
<keyword evidence="7" id="KW-0378">Hydrolase</keyword>
<organism evidence="17">
    <name type="scientific">marine sediment metagenome</name>
    <dbReference type="NCBI Taxonomy" id="412755"/>
    <lineage>
        <taxon>unclassified sequences</taxon>
        <taxon>metagenomes</taxon>
        <taxon>ecological metagenomes</taxon>
    </lineage>
</organism>
<dbReference type="EMBL" id="BART01015385">
    <property type="protein sequence ID" value="GAG83780.1"/>
    <property type="molecule type" value="Genomic_DNA"/>
</dbReference>
<dbReference type="Pfam" id="PF06831">
    <property type="entry name" value="H2TH"/>
    <property type="match status" value="1"/>
</dbReference>
<protein>
    <submittedName>
        <fullName evidence="17">Uncharacterized protein</fullName>
    </submittedName>
</protein>
<dbReference type="InterPro" id="IPR015887">
    <property type="entry name" value="DNA_glyclase_Znf_dom_DNA_BS"/>
</dbReference>
<dbReference type="PROSITE" id="PS51068">
    <property type="entry name" value="FPG_CAT"/>
    <property type="match status" value="1"/>
</dbReference>
<dbReference type="InterPro" id="IPR000214">
    <property type="entry name" value="Znf_DNA_glyclase/AP_lyase"/>
</dbReference>
<keyword evidence="6" id="KW-0863">Zinc-finger</keyword>
<evidence type="ECO:0000313" key="17">
    <source>
        <dbReference type="EMBL" id="GAG83780.1"/>
    </source>
</evidence>
<evidence type="ECO:0000256" key="11">
    <source>
        <dbReference type="ARBA" id="ARBA00023239"/>
    </source>
</evidence>
<dbReference type="InterPro" id="IPR010663">
    <property type="entry name" value="Znf_FPG/IleRS"/>
</dbReference>
<evidence type="ECO:0000256" key="14">
    <source>
        <dbReference type="ARBA" id="ARBA00044632"/>
    </source>
</evidence>
<dbReference type="GO" id="GO:0034039">
    <property type="term" value="F:8-oxo-7,8-dihydroguanine DNA N-glycosylase activity"/>
    <property type="evidence" value="ECO:0007669"/>
    <property type="project" value="TreeGrafter"/>
</dbReference>
<comment type="caution">
    <text evidence="17">The sequence shown here is derived from an EMBL/GenBank/DDBJ whole genome shotgun (WGS) entry which is preliminary data.</text>
</comment>
<name>X1AM45_9ZZZZ</name>
<keyword evidence="8" id="KW-0862">Zinc</keyword>
<keyword evidence="9" id="KW-0238">DNA-binding</keyword>
<dbReference type="GO" id="GO:0006284">
    <property type="term" value="P:base-excision repair"/>
    <property type="evidence" value="ECO:0007669"/>
    <property type="project" value="InterPro"/>
</dbReference>
<comment type="catalytic activity">
    <reaction evidence="14">
        <text>2'-deoxyribonucleotide-(2'-deoxyribose 5'-phosphate)-2'-deoxyribonucleotide-DNA = a 3'-end 2'-deoxyribonucleotide-(2,3-dehydro-2,3-deoxyribose 5'-phosphate)-DNA + a 5'-end 5'-phospho-2'-deoxyribonucleoside-DNA + H(+)</text>
        <dbReference type="Rhea" id="RHEA:66592"/>
        <dbReference type="Rhea" id="RHEA-COMP:13180"/>
        <dbReference type="Rhea" id="RHEA-COMP:16897"/>
        <dbReference type="Rhea" id="RHEA-COMP:17067"/>
        <dbReference type="ChEBI" id="CHEBI:15378"/>
        <dbReference type="ChEBI" id="CHEBI:136412"/>
        <dbReference type="ChEBI" id="CHEBI:157695"/>
        <dbReference type="ChEBI" id="CHEBI:167181"/>
        <dbReference type="EC" id="4.2.99.18"/>
    </reaction>
</comment>
<dbReference type="GO" id="GO:0003684">
    <property type="term" value="F:damaged DNA binding"/>
    <property type="evidence" value="ECO:0007669"/>
    <property type="project" value="InterPro"/>
</dbReference>
<dbReference type="PROSITE" id="PS51066">
    <property type="entry name" value="ZF_FPG_2"/>
    <property type="match status" value="1"/>
</dbReference>
<dbReference type="InterPro" id="IPR015886">
    <property type="entry name" value="H2TH_FPG"/>
</dbReference>
<dbReference type="SUPFAM" id="SSF46946">
    <property type="entry name" value="S13-like H2TH domain"/>
    <property type="match status" value="1"/>
</dbReference>
<dbReference type="PANTHER" id="PTHR22993">
    <property type="entry name" value="FORMAMIDOPYRIMIDINE-DNA GLYCOSYLASE"/>
    <property type="match status" value="1"/>
</dbReference>
<comment type="cofactor">
    <cofactor evidence="2">
        <name>Zn(2+)</name>
        <dbReference type="ChEBI" id="CHEBI:29105"/>
    </cofactor>
</comment>
<evidence type="ECO:0000256" key="8">
    <source>
        <dbReference type="ARBA" id="ARBA00022833"/>
    </source>
</evidence>
<gene>
    <name evidence="17" type="ORF">S01H4_29887</name>
</gene>
<dbReference type="PROSITE" id="PS01242">
    <property type="entry name" value="ZF_FPG_1"/>
    <property type="match status" value="1"/>
</dbReference>
<evidence type="ECO:0000256" key="5">
    <source>
        <dbReference type="ARBA" id="ARBA00022763"/>
    </source>
</evidence>
<keyword evidence="12" id="KW-0511">Multifunctional enzyme</keyword>
<sequence>LKMTGSLLLKPASAEADKFVRAVIHLDKETGIHFRDPRKLGVMWLVEDADSVVGKLGPEPLEAGFTPQVLAQRLTNRTAPIKALLSDQTFIAGIGNMYADEALFTARIHPLRSGGSLSLEEIEHLHRAIQQVLWSAIGNKGASVDTYFRPDGTRGTAHFQFQVAHRLGGELCPVCGTPIERIVVRNRGSYFCPHCQPEKD</sequence>
<evidence type="ECO:0000256" key="9">
    <source>
        <dbReference type="ARBA" id="ARBA00023125"/>
    </source>
</evidence>
<evidence type="ECO:0000256" key="6">
    <source>
        <dbReference type="ARBA" id="ARBA00022771"/>
    </source>
</evidence>
<dbReference type="Gene3D" id="3.20.190.10">
    <property type="entry name" value="MutM-like, N-terminal"/>
    <property type="match status" value="1"/>
</dbReference>